<evidence type="ECO:0000256" key="7">
    <source>
        <dbReference type="ARBA" id="ARBA00023159"/>
    </source>
</evidence>
<evidence type="ECO:0000256" key="2">
    <source>
        <dbReference type="ARBA" id="ARBA00022723"/>
    </source>
</evidence>
<keyword evidence="3" id="KW-1005">Bacterial flagellum biogenesis</keyword>
<keyword evidence="8" id="KW-0804">Transcription</keyword>
<name>A0ABX1U0L2_9PROT</name>
<keyword evidence="5" id="KW-0805">Transcription regulation</keyword>
<evidence type="ECO:0000256" key="1">
    <source>
        <dbReference type="ARBA" id="ARBA00022490"/>
    </source>
</evidence>
<evidence type="ECO:0008006" key="11">
    <source>
        <dbReference type="Google" id="ProtNLM"/>
    </source>
</evidence>
<keyword evidence="10" id="KW-1185">Reference proteome</keyword>
<keyword evidence="6" id="KW-0238">DNA-binding</keyword>
<keyword evidence="4" id="KW-0862">Zinc</keyword>
<evidence type="ECO:0000256" key="8">
    <source>
        <dbReference type="ARBA" id="ARBA00023163"/>
    </source>
</evidence>
<evidence type="ECO:0000313" key="9">
    <source>
        <dbReference type="EMBL" id="NMQ29970.1"/>
    </source>
</evidence>
<keyword evidence="1" id="KW-0963">Cytoplasm</keyword>
<reference evidence="9 10" key="1">
    <citation type="submission" date="2019-03" db="EMBL/GenBank/DDBJ databases">
        <title>Metabolic reconstructions from genomes of highly enriched 'Candidatus Accumulibacter' and 'Candidatus Competibacter' bioreactor populations.</title>
        <authorList>
            <person name="Annavajhala M.K."/>
            <person name="Welles L."/>
            <person name="Abbas B."/>
            <person name="Sorokin D."/>
            <person name="Park H."/>
            <person name="Van Loosdrecht M."/>
            <person name="Chandran K."/>
        </authorList>
    </citation>
    <scope>NUCLEOTIDE SEQUENCE [LARGE SCALE GENOMIC DNA]</scope>
    <source>
        <strain evidence="9 10">SBR_S</strain>
    </source>
</reference>
<evidence type="ECO:0000256" key="6">
    <source>
        <dbReference type="ARBA" id="ARBA00023125"/>
    </source>
</evidence>
<protein>
    <recommendedName>
        <fullName evidence="11">Transcriptional activator FlhC</fullName>
    </recommendedName>
</protein>
<dbReference type="InterPro" id="IPR007944">
    <property type="entry name" value="FlhC"/>
</dbReference>
<organism evidence="9 10">
    <name type="scientific">Candidatus Accumulibacter phosphatis</name>
    <dbReference type="NCBI Taxonomy" id="327160"/>
    <lineage>
        <taxon>Bacteria</taxon>
        <taxon>Pseudomonadati</taxon>
        <taxon>Pseudomonadota</taxon>
        <taxon>Betaproteobacteria</taxon>
        <taxon>Candidatus Accumulibacter</taxon>
    </lineage>
</organism>
<keyword evidence="7" id="KW-0010">Activator</keyword>
<evidence type="ECO:0000256" key="4">
    <source>
        <dbReference type="ARBA" id="ARBA00022833"/>
    </source>
</evidence>
<gene>
    <name evidence="9" type="ORF">E4Q23_20740</name>
</gene>
<accession>A0ABX1U0L2</accession>
<comment type="caution">
    <text evidence="9">The sequence shown here is derived from an EMBL/GenBank/DDBJ whole genome shotgun (WGS) entry which is preliminary data.</text>
</comment>
<dbReference type="Proteomes" id="UP000749010">
    <property type="component" value="Unassembled WGS sequence"/>
</dbReference>
<dbReference type="SUPFAM" id="SSF160930">
    <property type="entry name" value="FlhC-like"/>
    <property type="match status" value="1"/>
</dbReference>
<evidence type="ECO:0000313" key="10">
    <source>
        <dbReference type="Proteomes" id="UP000749010"/>
    </source>
</evidence>
<evidence type="ECO:0000256" key="3">
    <source>
        <dbReference type="ARBA" id="ARBA00022795"/>
    </source>
</evidence>
<dbReference type="EMBL" id="SPMY01000080">
    <property type="protein sequence ID" value="NMQ29970.1"/>
    <property type="molecule type" value="Genomic_DNA"/>
</dbReference>
<proteinExistence type="predicted"/>
<dbReference type="Pfam" id="PF05280">
    <property type="entry name" value="FlhC"/>
    <property type="match status" value="1"/>
</dbReference>
<dbReference type="RefSeq" id="WP_169068419.1">
    <property type="nucleotide sequence ID" value="NZ_SPMY01000080.1"/>
</dbReference>
<keyword evidence="2" id="KW-0479">Metal-binding</keyword>
<sequence length="163" mass="18603">MSALLALDELENSRVAHELIRLRLRVPIVHYLTNIHPKPLRMRWRQIHGESPHNGKLPDSVRPFITNPMMLAKLSSFVALYNRLDEGDGRSVTAAMLLSAWEVHGRVGSAGLDINAAWYAIRDVRSRIVGWERCARCQAMYIYEPNVSHARSCPFCRLARARC</sequence>
<evidence type="ECO:0000256" key="5">
    <source>
        <dbReference type="ARBA" id="ARBA00023015"/>
    </source>
</evidence>